<evidence type="ECO:0000313" key="4">
    <source>
        <dbReference type="WBParaSite" id="SSLN_0001970401-mRNA-1"/>
    </source>
</evidence>
<gene>
    <name evidence="2" type="ORF">SSLN_LOCUS18983</name>
</gene>
<evidence type="ECO:0000259" key="1">
    <source>
        <dbReference type="Pfam" id="PF23390"/>
    </source>
</evidence>
<dbReference type="OrthoDB" id="6277671at2759"/>
<dbReference type="STRING" id="70667.A0A183TR85"/>
<organism evidence="4">
    <name type="scientific">Schistocephalus solidus</name>
    <name type="common">Tapeworm</name>
    <dbReference type="NCBI Taxonomy" id="70667"/>
    <lineage>
        <taxon>Eukaryota</taxon>
        <taxon>Metazoa</taxon>
        <taxon>Spiralia</taxon>
        <taxon>Lophotrochozoa</taxon>
        <taxon>Platyhelminthes</taxon>
        <taxon>Cestoda</taxon>
        <taxon>Eucestoda</taxon>
        <taxon>Diphyllobothriidea</taxon>
        <taxon>Diphyllobothriidae</taxon>
        <taxon>Schistocephalus</taxon>
    </lineage>
</organism>
<protein>
    <submittedName>
        <fullName evidence="4">Lgl_C domain-containing protein</fullName>
    </submittedName>
</protein>
<evidence type="ECO:0000313" key="3">
    <source>
        <dbReference type="Proteomes" id="UP000275846"/>
    </source>
</evidence>
<dbReference type="InterPro" id="IPR056158">
    <property type="entry name" value="Beta-prop_IFT121_2nd"/>
</dbReference>
<name>A0A183TR85_SCHSO</name>
<reference evidence="4" key="1">
    <citation type="submission" date="2016-06" db="UniProtKB">
        <authorList>
            <consortium name="WormBaseParasite"/>
        </authorList>
    </citation>
    <scope>IDENTIFICATION</scope>
</reference>
<dbReference type="EMBL" id="UYSU01045870">
    <property type="protein sequence ID" value="VDM05369.1"/>
    <property type="molecule type" value="Genomic_DNA"/>
</dbReference>
<accession>A0A183TR85</accession>
<dbReference type="WBParaSite" id="SSLN_0001970401-mRNA-1">
    <property type="protein sequence ID" value="SSLN_0001970401-mRNA-1"/>
    <property type="gene ID" value="SSLN_0001970401"/>
</dbReference>
<evidence type="ECO:0000313" key="2">
    <source>
        <dbReference type="EMBL" id="VDM05369.1"/>
    </source>
</evidence>
<feature type="domain" description="IFT121 second beta-propeller" evidence="1">
    <location>
        <begin position="1"/>
        <end position="209"/>
    </location>
</feature>
<dbReference type="AlphaFoldDB" id="A0A183TR85"/>
<proteinExistence type="predicted"/>
<dbReference type="Proteomes" id="UP000275846">
    <property type="component" value="Unassembled WGS sequence"/>
</dbReference>
<keyword evidence="3" id="KW-1185">Reference proteome</keyword>
<sequence>MDSKTVKVEPKSLAMAGGYVVIADSSLIHLWQFKNPKTLFGMGAAIHVRNKQREDSFFSPFCAHRMAHIDQRESAGNLSKMGILEVDKPQTPDLGLLAAPSTKDPIAAIATSGSRHLFVARCSGEVVRYRLPDLWFDLAFQATEKRPNRIEVNADASILGLIDEHGMLTLHEVPDGQEENAVSQKDQVLFDSFLRKDVWDLKFSEALNDCQILLQSATLDKAKAFVEENPHPRLW</sequence>
<dbReference type="Pfam" id="PF23390">
    <property type="entry name" value="Beta-prop_WDR35_2nd"/>
    <property type="match status" value="1"/>
</dbReference>
<reference evidence="2 3" key="2">
    <citation type="submission" date="2018-11" db="EMBL/GenBank/DDBJ databases">
        <authorList>
            <consortium name="Pathogen Informatics"/>
        </authorList>
    </citation>
    <scope>NUCLEOTIDE SEQUENCE [LARGE SCALE GENOMIC DNA]</scope>
    <source>
        <strain evidence="2 3">NST_G2</strain>
    </source>
</reference>